<organism evidence="4 5">
    <name type="scientific">Phoenix dactylifera</name>
    <name type="common">Date palm</name>
    <dbReference type="NCBI Taxonomy" id="42345"/>
    <lineage>
        <taxon>Eukaryota</taxon>
        <taxon>Viridiplantae</taxon>
        <taxon>Streptophyta</taxon>
        <taxon>Embryophyta</taxon>
        <taxon>Tracheophyta</taxon>
        <taxon>Spermatophyta</taxon>
        <taxon>Magnoliopsida</taxon>
        <taxon>Liliopsida</taxon>
        <taxon>Arecaceae</taxon>
        <taxon>Coryphoideae</taxon>
        <taxon>Phoeniceae</taxon>
        <taxon>Phoenix</taxon>
    </lineage>
</organism>
<name>A0A8B7C4P8_PHODC</name>
<feature type="domain" description="Pectinesterase inhibitor" evidence="3">
    <location>
        <begin position="41"/>
        <end position="197"/>
    </location>
</feature>
<dbReference type="PANTHER" id="PTHR31080:SF161">
    <property type="entry name" value="OS10G0508700 PROTEIN"/>
    <property type="match status" value="1"/>
</dbReference>
<keyword evidence="4" id="KW-1185">Reference proteome</keyword>
<dbReference type="SUPFAM" id="SSF101148">
    <property type="entry name" value="Plant invertase/pectin methylesterase inhibitor"/>
    <property type="match status" value="1"/>
</dbReference>
<evidence type="ECO:0000259" key="3">
    <source>
        <dbReference type="SMART" id="SM00856"/>
    </source>
</evidence>
<evidence type="ECO:0000256" key="2">
    <source>
        <dbReference type="SAM" id="SignalP"/>
    </source>
</evidence>
<dbReference type="CDD" id="cd15798">
    <property type="entry name" value="PMEI-like_3"/>
    <property type="match status" value="1"/>
</dbReference>
<dbReference type="InterPro" id="IPR035513">
    <property type="entry name" value="Invertase/methylesterase_inhib"/>
</dbReference>
<dbReference type="PANTHER" id="PTHR31080">
    <property type="entry name" value="PECTINESTERASE INHIBITOR-LIKE"/>
    <property type="match status" value="1"/>
</dbReference>
<feature type="signal peptide" evidence="2">
    <location>
        <begin position="1"/>
        <end position="32"/>
    </location>
</feature>
<dbReference type="RefSeq" id="XP_008791710.2">
    <property type="nucleotide sequence ID" value="XM_008793488.3"/>
</dbReference>
<dbReference type="AlphaFoldDB" id="A0A8B7C4P8"/>
<gene>
    <name evidence="5" type="primary">LOC103708529</name>
</gene>
<dbReference type="InterPro" id="IPR006501">
    <property type="entry name" value="Pectinesterase_inhib_dom"/>
</dbReference>
<dbReference type="Pfam" id="PF04043">
    <property type="entry name" value="PMEI"/>
    <property type="match status" value="1"/>
</dbReference>
<proteinExistence type="predicted"/>
<keyword evidence="1 2" id="KW-0732">Signal</keyword>
<protein>
    <submittedName>
        <fullName evidence="5">21 kDa protein</fullName>
    </submittedName>
</protein>
<feature type="chain" id="PRO_5034107394" evidence="2">
    <location>
        <begin position="33"/>
        <end position="208"/>
    </location>
</feature>
<dbReference type="GeneID" id="103708529"/>
<dbReference type="KEGG" id="pda:103708529"/>
<reference evidence="4" key="1">
    <citation type="journal article" date="2019" name="Nat. Commun.">
        <title>Genome-wide association mapping of date palm fruit traits.</title>
        <authorList>
            <person name="Hazzouri K.M."/>
            <person name="Gros-Balthazard M."/>
            <person name="Flowers J.M."/>
            <person name="Copetti D."/>
            <person name="Lemansour A."/>
            <person name="Lebrun M."/>
            <person name="Masmoudi K."/>
            <person name="Ferrand S."/>
            <person name="Dhar M.I."/>
            <person name="Fresquez Z.A."/>
            <person name="Rosas U."/>
            <person name="Zhang J."/>
            <person name="Talag J."/>
            <person name="Lee S."/>
            <person name="Kudrna D."/>
            <person name="Powell R.F."/>
            <person name="Leitch I.J."/>
            <person name="Krueger R.R."/>
            <person name="Wing R.A."/>
            <person name="Amiri K.M.A."/>
            <person name="Purugganan M.D."/>
        </authorList>
    </citation>
    <scope>NUCLEOTIDE SEQUENCE [LARGE SCALE GENOMIC DNA]</scope>
    <source>
        <strain evidence="4">cv. Khalas</strain>
    </source>
</reference>
<evidence type="ECO:0000313" key="5">
    <source>
        <dbReference type="RefSeq" id="XP_008791710.2"/>
    </source>
</evidence>
<dbReference type="FunFam" id="1.20.140.40:FF:000005">
    <property type="entry name" value="Pectin methylesterase inhibitor 1"/>
    <property type="match status" value="1"/>
</dbReference>
<dbReference type="OrthoDB" id="1430376at2759"/>
<dbReference type="GO" id="GO:0046910">
    <property type="term" value="F:pectinesterase inhibitor activity"/>
    <property type="evidence" value="ECO:0007669"/>
    <property type="project" value="UniProtKB-ARBA"/>
</dbReference>
<reference evidence="5" key="2">
    <citation type="submission" date="2025-08" db="UniProtKB">
        <authorList>
            <consortium name="RefSeq"/>
        </authorList>
    </citation>
    <scope>IDENTIFICATION</scope>
    <source>
        <tissue evidence="5">Young leaves</tissue>
    </source>
</reference>
<evidence type="ECO:0000256" key="1">
    <source>
        <dbReference type="ARBA" id="ARBA00022729"/>
    </source>
</evidence>
<evidence type="ECO:0000313" key="4">
    <source>
        <dbReference type="Proteomes" id="UP000228380"/>
    </source>
</evidence>
<dbReference type="Gene3D" id="1.20.140.40">
    <property type="entry name" value="Invertase/pectin methylesterase inhibitor family protein"/>
    <property type="match status" value="1"/>
</dbReference>
<accession>A0A8B7C4P8</accession>
<dbReference type="NCBIfam" id="TIGR01614">
    <property type="entry name" value="PME_inhib"/>
    <property type="match status" value="1"/>
</dbReference>
<dbReference type="InterPro" id="IPR051955">
    <property type="entry name" value="PME_Inhibitor"/>
</dbReference>
<dbReference type="Proteomes" id="UP000228380">
    <property type="component" value="Chromosome 2"/>
</dbReference>
<sequence>MENHVSAAASSFLLAGLFALLFTSFHWKACDGARVGPQKPTNTEFIRTSCSATEYPILCFDSLSSYASTIQNSPMKLADAALTVSLSTARSTSTMMSRMSAAGGMKPREAAAVSDCMENLGDSVDELQESLAEMAHMRGKNMGLQINDIQTWVSAALTDDDTCMDGLAANAMNGEVKNAVRGHVVNVAQLTSNALAFINALSSTRSYP</sequence>
<dbReference type="SMART" id="SM00856">
    <property type="entry name" value="PMEI"/>
    <property type="match status" value="1"/>
</dbReference>